<evidence type="ECO:0000313" key="8">
    <source>
        <dbReference type="EMBL" id="KAG2452540.1"/>
    </source>
</evidence>
<evidence type="ECO:0000259" key="5">
    <source>
        <dbReference type="Pfam" id="PF00134"/>
    </source>
</evidence>
<dbReference type="Proteomes" id="UP000613740">
    <property type="component" value="Unassembled WGS sequence"/>
</dbReference>
<dbReference type="InterPro" id="IPR036915">
    <property type="entry name" value="Cyclin-like_sf"/>
</dbReference>
<feature type="region of interest" description="Disordered" evidence="4">
    <location>
        <begin position="1019"/>
        <end position="1047"/>
    </location>
</feature>
<dbReference type="PANTHER" id="PTHR47936:SF1">
    <property type="entry name" value="PENTATRICOPEPTIDE REPEAT-CONTAINING PROTEIN GUN1, CHLOROPLASTIC"/>
    <property type="match status" value="1"/>
</dbReference>
<accession>A0A836BAZ2</accession>
<gene>
    <name evidence="8" type="ORF">HYH02_002778</name>
</gene>
<keyword evidence="2" id="KW-0195">Cyclin</keyword>
<evidence type="ECO:0000256" key="3">
    <source>
        <dbReference type="PROSITE-ProRule" id="PRU00708"/>
    </source>
</evidence>
<dbReference type="InterPro" id="IPR033443">
    <property type="entry name" value="PROP1-like_PPR_dom"/>
</dbReference>
<dbReference type="NCBIfam" id="TIGR00756">
    <property type="entry name" value="PPR"/>
    <property type="match status" value="7"/>
</dbReference>
<evidence type="ECO:0000259" key="6">
    <source>
        <dbReference type="Pfam" id="PF02984"/>
    </source>
</evidence>
<proteinExistence type="predicted"/>
<feature type="region of interest" description="Disordered" evidence="4">
    <location>
        <begin position="979"/>
        <end position="1004"/>
    </location>
</feature>
<feature type="compositionally biased region" description="Polar residues" evidence="4">
    <location>
        <begin position="8"/>
        <end position="20"/>
    </location>
</feature>
<reference evidence="8" key="1">
    <citation type="journal article" date="2020" name="bioRxiv">
        <title>Comparative genomics of Chlamydomonas.</title>
        <authorList>
            <person name="Craig R.J."/>
            <person name="Hasan A.R."/>
            <person name="Ness R.W."/>
            <person name="Keightley P.D."/>
        </authorList>
    </citation>
    <scope>NUCLEOTIDE SEQUENCE</scope>
    <source>
        <strain evidence="8">CCAP 11/173</strain>
    </source>
</reference>
<feature type="repeat" description="PPR" evidence="3">
    <location>
        <begin position="183"/>
        <end position="217"/>
    </location>
</feature>
<comment type="caution">
    <text evidence="8">The sequence shown here is derived from an EMBL/GenBank/DDBJ whole genome shotgun (WGS) entry which is preliminary data.</text>
</comment>
<feature type="repeat" description="PPR" evidence="3">
    <location>
        <begin position="288"/>
        <end position="322"/>
    </location>
</feature>
<feature type="compositionally biased region" description="Gly residues" evidence="4">
    <location>
        <begin position="1035"/>
        <end position="1047"/>
    </location>
</feature>
<feature type="domain" description="Cyclin N-terminal" evidence="5">
    <location>
        <begin position="670"/>
        <end position="759"/>
    </location>
</feature>
<dbReference type="SUPFAM" id="SSF48452">
    <property type="entry name" value="TPR-like"/>
    <property type="match status" value="1"/>
</dbReference>
<feature type="compositionally biased region" description="Pro residues" evidence="4">
    <location>
        <begin position="35"/>
        <end position="47"/>
    </location>
</feature>
<feature type="repeat" description="PPR" evidence="3">
    <location>
        <begin position="428"/>
        <end position="462"/>
    </location>
</feature>
<evidence type="ECO:0000313" key="9">
    <source>
        <dbReference type="Proteomes" id="UP000613740"/>
    </source>
</evidence>
<feature type="domain" description="PROP1-like PPR" evidence="7">
    <location>
        <begin position="187"/>
        <end position="333"/>
    </location>
</feature>
<dbReference type="AlphaFoldDB" id="A0A836BAZ2"/>
<feature type="compositionally biased region" description="Low complexity" evidence="4">
    <location>
        <begin position="980"/>
        <end position="989"/>
    </location>
</feature>
<dbReference type="Pfam" id="PF01535">
    <property type="entry name" value="PPR"/>
    <property type="match status" value="1"/>
</dbReference>
<dbReference type="PROSITE" id="PS51375">
    <property type="entry name" value="PPR"/>
    <property type="match status" value="8"/>
</dbReference>
<feature type="repeat" description="PPR" evidence="3">
    <location>
        <begin position="253"/>
        <end position="287"/>
    </location>
</feature>
<feature type="compositionally biased region" description="Gly residues" evidence="4">
    <location>
        <begin position="990"/>
        <end position="999"/>
    </location>
</feature>
<feature type="repeat" description="PPR" evidence="3">
    <location>
        <begin position="393"/>
        <end position="427"/>
    </location>
</feature>
<protein>
    <submittedName>
        <fullName evidence="8">Uncharacterized protein</fullName>
    </submittedName>
</protein>
<dbReference type="SUPFAM" id="SSF47954">
    <property type="entry name" value="Cyclin-like"/>
    <property type="match status" value="2"/>
</dbReference>
<feature type="repeat" description="PPR" evidence="3">
    <location>
        <begin position="218"/>
        <end position="252"/>
    </location>
</feature>
<dbReference type="CDD" id="cd20529">
    <property type="entry name" value="CYCLIN_CCNJ-like_rpt2"/>
    <property type="match status" value="1"/>
</dbReference>
<feature type="repeat" description="PPR" evidence="3">
    <location>
        <begin position="323"/>
        <end position="357"/>
    </location>
</feature>
<evidence type="ECO:0000256" key="4">
    <source>
        <dbReference type="SAM" id="MobiDB-lite"/>
    </source>
</evidence>
<feature type="region of interest" description="Disordered" evidence="4">
    <location>
        <begin position="1"/>
        <end position="109"/>
    </location>
</feature>
<dbReference type="Gene3D" id="1.10.472.10">
    <property type="entry name" value="Cyclin-like"/>
    <property type="match status" value="2"/>
</dbReference>
<evidence type="ECO:0000256" key="2">
    <source>
        <dbReference type="ARBA" id="ARBA00023127"/>
    </source>
</evidence>
<dbReference type="OrthoDB" id="42736at2759"/>
<dbReference type="Pfam" id="PF13041">
    <property type="entry name" value="PPR_2"/>
    <property type="match status" value="1"/>
</dbReference>
<evidence type="ECO:0000256" key="1">
    <source>
        <dbReference type="ARBA" id="ARBA00022737"/>
    </source>
</evidence>
<dbReference type="Pfam" id="PF00134">
    <property type="entry name" value="Cyclin_N"/>
    <property type="match status" value="1"/>
</dbReference>
<dbReference type="SUPFAM" id="SSF81901">
    <property type="entry name" value="HCP-like"/>
    <property type="match status" value="1"/>
</dbReference>
<dbReference type="InterPro" id="IPR011990">
    <property type="entry name" value="TPR-like_helical_dom_sf"/>
</dbReference>
<evidence type="ECO:0000259" key="7">
    <source>
        <dbReference type="Pfam" id="PF17177"/>
    </source>
</evidence>
<dbReference type="Gene3D" id="1.25.40.10">
    <property type="entry name" value="Tetratricopeptide repeat domain"/>
    <property type="match status" value="3"/>
</dbReference>
<dbReference type="InterPro" id="IPR006671">
    <property type="entry name" value="Cyclin_N"/>
</dbReference>
<dbReference type="Pfam" id="PF17177">
    <property type="entry name" value="PPR_long"/>
    <property type="match status" value="1"/>
</dbReference>
<sequence length="1047" mass="112884">MADERSYYQATYQGHQQQYSGQPHAGGRGGGGPGPTGPPSAPGPQPPAAVGWGGQQIQEPSGYRVPWFGRSRSKYGGGRFGGKKGDPGPPGAPRYGGPGGAGPSNRGAEDALSVEEMAVIIQKLGPNEELPEVIFRALHHVDSRAVALLLKDLSRLGKDRRAMELFDWLRSANERSPLRALCDVYSYTATISLCIYSQDVDRAMELMNEMRQRNIERNVHTYTALMNVCIKCGKLPLALEIYNNMRAANCMPNVVTYNTLVDVYGKLGRWERAIHVLDLMKQEGVEPVLRTYNTLIIACNMCNQPREALAVYQRLLSDGYTPNSTTYNALISAYGKTMQLGKALEVYQEMLRQNMERSVITYSSLISACEKAGQWETALRIFNEMQQDNCVPNTVTYNSLVTACAQGGQWEKATEVFEQMTAHGCTPDVVTYTALISAYERGGQWQKALQAFGKMCMQGCKPDAIVYNAIIDTLWETGIIWAQGRALQLFLNAVQQGHFRQEPILRRPGRVEVNLHAMTAGVAMVCLYCWLLEVKRIAAEKGLAGLPQTLAIVTDMGKASREQGNCIVKEAVAAMMSFWDAPFRLVQDGAYASVLEATSAQVVEWVTSTPFSAQLASLFPITDSSKMTEDMYAVREQQVLQECQEAFAAVQHFENTHGLVLSNMSPGYVQQRPVLISRLLDLSSKLGLRDEVVHDAVLLMDRTASQAKQVAEDVLPLVGVAALIIAAKQGDSSDRVPTNAEIEQITELPPTSVAKMEWNIRGLLADDISAISTMRCLKVYLERLGYRYLDKQDVYGMAGFAIMLAVESLYDLSLLNCRPSVVAAAILYAERRLRGAVPFWPSMLSKMTGYHDMSTPELTVAVRVAQKLSRKLVYAQMYKAQLIQLAGQAGPTAGPVSVAPELITGPPSASAAAAAAAAGGAMVAPPGMRGPPPPPPMGGALSAAGVLMPPPPPAMMQSAMQGTLVPPAGWPPQARFDPLAAQQAAAQAGGQAGGAGPSGVGQQADDGAAITALTQAMQGLTTGGRGMQPDWQRLGGPGDDGSEGPGC</sequence>
<feature type="compositionally biased region" description="Gly residues" evidence="4">
    <location>
        <begin position="24"/>
        <end position="34"/>
    </location>
</feature>
<dbReference type="InterPro" id="IPR002885">
    <property type="entry name" value="PPR_rpt"/>
</dbReference>
<organism evidence="8 9">
    <name type="scientific">Chlamydomonas schloesseri</name>
    <dbReference type="NCBI Taxonomy" id="2026947"/>
    <lineage>
        <taxon>Eukaryota</taxon>
        <taxon>Viridiplantae</taxon>
        <taxon>Chlorophyta</taxon>
        <taxon>core chlorophytes</taxon>
        <taxon>Chlorophyceae</taxon>
        <taxon>CS clade</taxon>
        <taxon>Chlamydomonadales</taxon>
        <taxon>Chlamydomonadaceae</taxon>
        <taxon>Chlamydomonas</taxon>
    </lineage>
</organism>
<feature type="repeat" description="PPR" evidence="3">
    <location>
        <begin position="358"/>
        <end position="392"/>
    </location>
</feature>
<dbReference type="PANTHER" id="PTHR47936">
    <property type="entry name" value="PPR_LONG DOMAIN-CONTAINING PROTEIN"/>
    <property type="match status" value="1"/>
</dbReference>
<dbReference type="EMBL" id="JAEHOD010000005">
    <property type="protein sequence ID" value="KAG2452540.1"/>
    <property type="molecule type" value="Genomic_DNA"/>
</dbReference>
<keyword evidence="9" id="KW-1185">Reference proteome</keyword>
<dbReference type="Pfam" id="PF02984">
    <property type="entry name" value="Cyclin_C"/>
    <property type="match status" value="1"/>
</dbReference>
<name>A0A836BAZ2_9CHLO</name>
<dbReference type="InterPro" id="IPR004367">
    <property type="entry name" value="Cyclin_C-dom"/>
</dbReference>
<keyword evidence="1" id="KW-0677">Repeat</keyword>
<feature type="domain" description="Cyclin C-terminal" evidence="6">
    <location>
        <begin position="801"/>
        <end position="852"/>
    </location>
</feature>